<reference evidence="6" key="1">
    <citation type="journal article" date="2019" name="Int. J. Syst. Evol. Microbiol.">
        <title>The Global Catalogue of Microorganisms (GCM) 10K type strain sequencing project: providing services to taxonomists for standard genome sequencing and annotation.</title>
        <authorList>
            <consortium name="The Broad Institute Genomics Platform"/>
            <consortium name="The Broad Institute Genome Sequencing Center for Infectious Disease"/>
            <person name="Wu L."/>
            <person name="Ma J."/>
        </authorList>
    </citation>
    <scope>NUCLEOTIDE SEQUENCE [LARGE SCALE GENOMIC DNA]</scope>
    <source>
        <strain evidence="6">CGMCC 4.1434</strain>
    </source>
</reference>
<dbReference type="Proteomes" id="UP001596109">
    <property type="component" value="Unassembled WGS sequence"/>
</dbReference>
<gene>
    <name evidence="5" type="ORF">ACFPRA_22370</name>
</gene>
<dbReference type="PANTHER" id="PTHR42953">
    <property type="entry name" value="HIGH-AFFINITY ZINC UPTAKE SYSTEM PROTEIN ZNUA-RELATED"/>
    <property type="match status" value="1"/>
</dbReference>
<dbReference type="InterPro" id="IPR050492">
    <property type="entry name" value="Bact_metal-bind_prot9"/>
</dbReference>
<dbReference type="EMBL" id="JBHSNO010000016">
    <property type="protein sequence ID" value="MFC5591634.1"/>
    <property type="molecule type" value="Genomic_DNA"/>
</dbReference>
<name>A0ABW0TQ56_9BACL</name>
<comment type="similarity">
    <text evidence="3">Belongs to the bacterial solute-binding protein 9 family.</text>
</comment>
<evidence type="ECO:0000313" key="6">
    <source>
        <dbReference type="Proteomes" id="UP001596109"/>
    </source>
</evidence>
<comment type="caution">
    <text evidence="5">The sequence shown here is derived from an EMBL/GenBank/DDBJ whole genome shotgun (WGS) entry which is preliminary data.</text>
</comment>
<evidence type="ECO:0000256" key="2">
    <source>
        <dbReference type="ARBA" id="ARBA00022729"/>
    </source>
</evidence>
<dbReference type="PANTHER" id="PTHR42953:SF8">
    <property type="entry name" value="ZINT DOMAIN-CONTAINING PROTEIN"/>
    <property type="match status" value="1"/>
</dbReference>
<dbReference type="InterPro" id="IPR006128">
    <property type="entry name" value="Lipoprotein_PsaA-like"/>
</dbReference>
<organism evidence="5 6">
    <name type="scientific">Sporosarcina soli</name>
    <dbReference type="NCBI Taxonomy" id="334736"/>
    <lineage>
        <taxon>Bacteria</taxon>
        <taxon>Bacillati</taxon>
        <taxon>Bacillota</taxon>
        <taxon>Bacilli</taxon>
        <taxon>Bacillales</taxon>
        <taxon>Caryophanaceae</taxon>
        <taxon>Sporosarcina</taxon>
    </lineage>
</organism>
<evidence type="ECO:0000256" key="1">
    <source>
        <dbReference type="ARBA" id="ARBA00022448"/>
    </source>
</evidence>
<feature type="signal peptide" evidence="4">
    <location>
        <begin position="1"/>
        <end position="19"/>
    </location>
</feature>
<sequence>MKKKSLIILSMLTVILLAACGNKDNNTSAPKVDNEEKKLSVFTTAYPLLYFTERIGGSHVDVKSIYPAGADEHTFDPTQKDMIALADSDLFFYIGLGLEGFVENAKKSMQGEHVKMIATAESIPDEMLLEDEEEHSDNEEDANRDDHDVKLDEQEDHGAYDPHVWISPVLSVELASSIKNSLIEVAPKKKAEFEKNFESLRTDLMALDNKFKKLASNSTTKTFFVSHAAFGYIAKTYGLEQVAIAGLNTQSEPSQKQLASIVKSAKEQEVKYVFSEQNVSSKLTDIVRKEVGAESLTLHNLGVLTAEDIKNNEDYFSLMGRNIDTLKKALGGK</sequence>
<dbReference type="InterPro" id="IPR006127">
    <property type="entry name" value="ZnuA-like"/>
</dbReference>
<evidence type="ECO:0000256" key="3">
    <source>
        <dbReference type="RuleBase" id="RU003512"/>
    </source>
</evidence>
<dbReference type="RefSeq" id="WP_381439663.1">
    <property type="nucleotide sequence ID" value="NZ_JBHSNO010000016.1"/>
</dbReference>
<protein>
    <submittedName>
        <fullName evidence="5">Metal ABC transporter solute-binding protein, Zn/Mn family</fullName>
    </submittedName>
</protein>
<dbReference type="Pfam" id="PF01297">
    <property type="entry name" value="ZnuA"/>
    <property type="match status" value="1"/>
</dbReference>
<dbReference type="SUPFAM" id="SSF53807">
    <property type="entry name" value="Helical backbone' metal receptor"/>
    <property type="match status" value="1"/>
</dbReference>
<dbReference type="Gene3D" id="3.40.50.1980">
    <property type="entry name" value="Nitrogenase molybdenum iron protein domain"/>
    <property type="match status" value="2"/>
</dbReference>
<keyword evidence="1 3" id="KW-0813">Transport</keyword>
<dbReference type="PRINTS" id="PR00691">
    <property type="entry name" value="ADHESINB"/>
</dbReference>
<keyword evidence="6" id="KW-1185">Reference proteome</keyword>
<evidence type="ECO:0000313" key="5">
    <source>
        <dbReference type="EMBL" id="MFC5591634.1"/>
    </source>
</evidence>
<evidence type="ECO:0000256" key="4">
    <source>
        <dbReference type="SAM" id="SignalP"/>
    </source>
</evidence>
<accession>A0ABW0TQ56</accession>
<keyword evidence="2 4" id="KW-0732">Signal</keyword>
<feature type="chain" id="PRO_5045496481" evidence="4">
    <location>
        <begin position="20"/>
        <end position="333"/>
    </location>
</feature>
<dbReference type="PRINTS" id="PR00690">
    <property type="entry name" value="ADHESNFAMILY"/>
</dbReference>
<dbReference type="InterPro" id="IPR006129">
    <property type="entry name" value="AdhesinB"/>
</dbReference>
<proteinExistence type="inferred from homology"/>
<dbReference type="PROSITE" id="PS51257">
    <property type="entry name" value="PROKAR_LIPOPROTEIN"/>
    <property type="match status" value="1"/>
</dbReference>